<sequence length="201" mass="22689">MKTTLKTLFLLLFASGFLVACEQCTNVTYNEPTVAESEWLVYGGPKQVIADTKVNLKDTILFKNERNDTIRYFRTGTYAQETPSEGYNVDDKCIEQLDTQVTNVIEDQARENPLLATSILRKSDALIVTIGVDRTGNWEIDTNGQTQSGVKVLQRVYNDVYELTGTGTKDTDVKKIYFNKAYGFLEVEFNNGKKLSLLDIK</sequence>
<protein>
    <submittedName>
        <fullName evidence="2">Uncharacterized protein</fullName>
    </submittedName>
</protein>
<feature type="chain" id="PRO_5045182517" evidence="1">
    <location>
        <begin position="21"/>
        <end position="201"/>
    </location>
</feature>
<comment type="caution">
    <text evidence="2">The sequence shown here is derived from an EMBL/GenBank/DDBJ whole genome shotgun (WGS) entry which is preliminary data.</text>
</comment>
<keyword evidence="1" id="KW-0732">Signal</keyword>
<evidence type="ECO:0000256" key="1">
    <source>
        <dbReference type="SAM" id="SignalP"/>
    </source>
</evidence>
<dbReference type="RefSeq" id="WP_377527998.1">
    <property type="nucleotide sequence ID" value="NZ_JBHTLD010000107.1"/>
</dbReference>
<name>A0ABW3SS99_9BACT</name>
<gene>
    <name evidence="2" type="ORF">ACFQ2O_12315</name>
</gene>
<dbReference type="EMBL" id="JBHTLD010000107">
    <property type="protein sequence ID" value="MFD1186991.1"/>
    <property type="molecule type" value="Genomic_DNA"/>
</dbReference>
<feature type="signal peptide" evidence="1">
    <location>
        <begin position="1"/>
        <end position="20"/>
    </location>
</feature>
<proteinExistence type="predicted"/>
<accession>A0ABW3SS99</accession>
<reference evidence="3" key="1">
    <citation type="journal article" date="2019" name="Int. J. Syst. Evol. Microbiol.">
        <title>The Global Catalogue of Microorganisms (GCM) 10K type strain sequencing project: providing services to taxonomists for standard genome sequencing and annotation.</title>
        <authorList>
            <consortium name="The Broad Institute Genomics Platform"/>
            <consortium name="The Broad Institute Genome Sequencing Center for Infectious Disease"/>
            <person name="Wu L."/>
            <person name="Ma J."/>
        </authorList>
    </citation>
    <scope>NUCLEOTIDE SEQUENCE [LARGE SCALE GENOMIC DNA]</scope>
    <source>
        <strain evidence="3">JCM 31319</strain>
    </source>
</reference>
<organism evidence="2 3">
    <name type="scientific">Pontibacter rugosus</name>
    <dbReference type="NCBI Taxonomy" id="1745966"/>
    <lineage>
        <taxon>Bacteria</taxon>
        <taxon>Pseudomonadati</taxon>
        <taxon>Bacteroidota</taxon>
        <taxon>Cytophagia</taxon>
        <taxon>Cytophagales</taxon>
        <taxon>Hymenobacteraceae</taxon>
        <taxon>Pontibacter</taxon>
    </lineage>
</organism>
<keyword evidence="3" id="KW-1185">Reference proteome</keyword>
<evidence type="ECO:0000313" key="2">
    <source>
        <dbReference type="EMBL" id="MFD1186991.1"/>
    </source>
</evidence>
<dbReference type="Proteomes" id="UP001597094">
    <property type="component" value="Unassembled WGS sequence"/>
</dbReference>
<evidence type="ECO:0000313" key="3">
    <source>
        <dbReference type="Proteomes" id="UP001597094"/>
    </source>
</evidence>
<dbReference type="PROSITE" id="PS51257">
    <property type="entry name" value="PROKAR_LIPOPROTEIN"/>
    <property type="match status" value="1"/>
</dbReference>